<comment type="function">
    <text evidence="7">Involved in the regulation of gamete interactions during the double fertilization and to prevent multiple-pollen tube attraction; mediates the redistribution of the gamete fusogen HAP2/GCS1 to the cell surface after secretion upon sperm arrival.</text>
</comment>
<keyword evidence="3" id="KW-0964">Secreted</keyword>
<protein>
    <recommendedName>
        <fullName evidence="11">Prolamin-like domain-containing protein</fullName>
    </recommendedName>
</protein>
<comment type="subcellular location">
    <subcellularLocation>
        <location evidence="1">Cytoplasmic vesicle</location>
    </subcellularLocation>
    <subcellularLocation>
        <location evidence="2">Secreted</location>
    </subcellularLocation>
</comment>
<evidence type="ECO:0000256" key="5">
    <source>
        <dbReference type="ARBA" id="ARBA00023279"/>
    </source>
</evidence>
<feature type="compositionally biased region" description="Basic and acidic residues" evidence="9">
    <location>
        <begin position="217"/>
        <end position="226"/>
    </location>
</feature>
<accession>A0ABU6Z205</accession>
<comment type="caution">
    <text evidence="12">The sequence shown here is derived from an EMBL/GenBank/DDBJ whole genome shotgun (WGS) entry which is preliminary data.</text>
</comment>
<keyword evidence="13" id="KW-1185">Reference proteome</keyword>
<evidence type="ECO:0000256" key="1">
    <source>
        <dbReference type="ARBA" id="ARBA00004541"/>
    </source>
</evidence>
<feature type="region of interest" description="Disordered" evidence="9">
    <location>
        <begin position="217"/>
        <end position="296"/>
    </location>
</feature>
<dbReference type="Proteomes" id="UP001341840">
    <property type="component" value="Unassembled WGS sequence"/>
</dbReference>
<evidence type="ECO:0000256" key="10">
    <source>
        <dbReference type="SAM" id="SignalP"/>
    </source>
</evidence>
<organism evidence="12 13">
    <name type="scientific">Stylosanthes scabra</name>
    <dbReference type="NCBI Taxonomy" id="79078"/>
    <lineage>
        <taxon>Eukaryota</taxon>
        <taxon>Viridiplantae</taxon>
        <taxon>Streptophyta</taxon>
        <taxon>Embryophyta</taxon>
        <taxon>Tracheophyta</taxon>
        <taxon>Spermatophyta</taxon>
        <taxon>Magnoliopsida</taxon>
        <taxon>eudicotyledons</taxon>
        <taxon>Gunneridae</taxon>
        <taxon>Pentapetalae</taxon>
        <taxon>rosids</taxon>
        <taxon>fabids</taxon>
        <taxon>Fabales</taxon>
        <taxon>Fabaceae</taxon>
        <taxon>Papilionoideae</taxon>
        <taxon>50 kb inversion clade</taxon>
        <taxon>dalbergioids sensu lato</taxon>
        <taxon>Dalbergieae</taxon>
        <taxon>Pterocarpus clade</taxon>
        <taxon>Stylosanthes</taxon>
    </lineage>
</organism>
<dbReference type="InterPro" id="IPR008502">
    <property type="entry name" value="Prolamin-like"/>
</dbReference>
<feature type="domain" description="Prolamin-like" evidence="11">
    <location>
        <begin position="40"/>
        <end position="87"/>
    </location>
</feature>
<proteinExistence type="inferred from homology"/>
<evidence type="ECO:0000256" key="3">
    <source>
        <dbReference type="ARBA" id="ARBA00022525"/>
    </source>
</evidence>
<dbReference type="Pfam" id="PF05617">
    <property type="entry name" value="Prolamin_like"/>
    <property type="match status" value="1"/>
</dbReference>
<evidence type="ECO:0000256" key="9">
    <source>
        <dbReference type="SAM" id="MobiDB-lite"/>
    </source>
</evidence>
<evidence type="ECO:0000256" key="4">
    <source>
        <dbReference type="ARBA" id="ARBA00022729"/>
    </source>
</evidence>
<feature type="compositionally biased region" description="Polar residues" evidence="9">
    <location>
        <begin position="135"/>
        <end position="168"/>
    </location>
</feature>
<feature type="region of interest" description="Disordered" evidence="9">
    <location>
        <begin position="135"/>
        <end position="188"/>
    </location>
</feature>
<evidence type="ECO:0000256" key="2">
    <source>
        <dbReference type="ARBA" id="ARBA00004613"/>
    </source>
</evidence>
<feature type="compositionally biased region" description="Basic and acidic residues" evidence="9">
    <location>
        <begin position="249"/>
        <end position="258"/>
    </location>
</feature>
<dbReference type="EMBL" id="JASCZI010271863">
    <property type="protein sequence ID" value="MED6215801.1"/>
    <property type="molecule type" value="Genomic_DNA"/>
</dbReference>
<name>A0ABU6Z205_9FABA</name>
<keyword evidence="6" id="KW-0968">Cytoplasmic vesicle</keyword>
<comment type="similarity">
    <text evidence="8">Belongs to the plant egg cell-secreted peptide family.</text>
</comment>
<keyword evidence="4 10" id="KW-0732">Signal</keyword>
<evidence type="ECO:0000313" key="13">
    <source>
        <dbReference type="Proteomes" id="UP001341840"/>
    </source>
</evidence>
<feature type="chain" id="PRO_5046159015" description="Prolamin-like domain-containing protein" evidence="10">
    <location>
        <begin position="24"/>
        <end position="296"/>
    </location>
</feature>
<reference evidence="12 13" key="1">
    <citation type="journal article" date="2023" name="Plants (Basel)">
        <title>Bridging the Gap: Combining Genomics and Transcriptomics Approaches to Understand Stylosanthes scabra, an Orphan Legume from the Brazilian Caatinga.</title>
        <authorList>
            <person name="Ferreira-Neto J.R.C."/>
            <person name="da Silva M.D."/>
            <person name="Binneck E."/>
            <person name="de Melo N.F."/>
            <person name="da Silva R.H."/>
            <person name="de Melo A.L.T.M."/>
            <person name="Pandolfi V."/>
            <person name="Bustamante F.O."/>
            <person name="Brasileiro-Vidal A.C."/>
            <person name="Benko-Iseppon A.M."/>
        </authorList>
    </citation>
    <scope>NUCLEOTIDE SEQUENCE [LARGE SCALE GENOMIC DNA]</scope>
    <source>
        <tissue evidence="12">Leaves</tissue>
    </source>
</reference>
<evidence type="ECO:0000259" key="11">
    <source>
        <dbReference type="Pfam" id="PF05617"/>
    </source>
</evidence>
<evidence type="ECO:0000256" key="8">
    <source>
        <dbReference type="ARBA" id="ARBA00034484"/>
    </source>
</evidence>
<evidence type="ECO:0000256" key="6">
    <source>
        <dbReference type="ARBA" id="ARBA00023329"/>
    </source>
</evidence>
<dbReference type="PANTHER" id="PTHR35293">
    <property type="entry name" value="EGG CELL-SECRETED PROTEIN 1.5"/>
    <property type="match status" value="1"/>
</dbReference>
<feature type="compositionally biased region" description="Polar residues" evidence="9">
    <location>
        <begin position="278"/>
        <end position="296"/>
    </location>
</feature>
<dbReference type="InterPro" id="IPR044711">
    <property type="entry name" value="EC11-15"/>
</dbReference>
<keyword evidence="5" id="KW-0278">Fertilization</keyword>
<dbReference type="PANTHER" id="PTHR35293:SF10">
    <property type="entry name" value="EGG CELL-SECRETED PROTEIN 1.2-RELATED"/>
    <property type="match status" value="1"/>
</dbReference>
<feature type="compositionally biased region" description="Basic residues" evidence="9">
    <location>
        <begin position="227"/>
        <end position="248"/>
    </location>
</feature>
<evidence type="ECO:0000256" key="7">
    <source>
        <dbReference type="ARBA" id="ARBA00034457"/>
    </source>
</evidence>
<sequence length="296" mass="33011">MGVKEGIVLMELMSLFVCGTASSREVAMMRNEGGAGEHTDCLKSLVELRSCSNEILHYFTNGGVDLISYHCCCAISVITHNCWPTWLLNHHGYIKRRSALLQPSSLAPPVTPEVPNPLKNQQQVDLGLNATANASQESVGRNAETGGTQNGQPNSDGDNSGGRRSTSAFDRLGPGNPDPRPFGGIGSDDTQIIQELRHRMQVMEIEVKGLQKENVELKNATKDLRSRRCSPRRHRSRSKSRTPPRRRERTPPHERTPPCERTPPRRRRHRAARMTENPLRTNLGNRSESNTVVTRK</sequence>
<feature type="signal peptide" evidence="10">
    <location>
        <begin position="1"/>
        <end position="23"/>
    </location>
</feature>
<evidence type="ECO:0000313" key="12">
    <source>
        <dbReference type="EMBL" id="MED6215801.1"/>
    </source>
</evidence>
<gene>
    <name evidence="12" type="ORF">PIB30_001418</name>
</gene>